<keyword evidence="10 32" id="KW-1165">Clathrin-mediated endocytosis of virus by host</keyword>
<evidence type="ECO:0000256" key="25">
    <source>
        <dbReference type="ARBA" id="ARBA00023136"/>
    </source>
</evidence>
<gene>
    <name evidence="32 37" type="primary">env</name>
</gene>
<keyword evidence="11 32" id="KW-0945">Host-virus interaction</keyword>
<dbReference type="GO" id="GO:1903911">
    <property type="term" value="P:positive regulation of receptor clustering"/>
    <property type="evidence" value="ECO:0007669"/>
    <property type="project" value="UniProtKB-UniRule"/>
</dbReference>
<feature type="chain" id="PRO_5023399866" description="Transmembrane protein gp41" evidence="32">
    <location>
        <begin position="500"/>
        <end position="851"/>
    </location>
</feature>
<keyword evidence="15 32" id="KW-0053">Apoptosis</keyword>
<keyword evidence="16 32" id="KW-0732">Signal</keyword>
<evidence type="ECO:0000256" key="24">
    <source>
        <dbReference type="ARBA" id="ARBA00023054"/>
    </source>
</evidence>
<evidence type="ECO:0000256" key="4">
    <source>
        <dbReference type="ARBA" id="ARBA00004563"/>
    </source>
</evidence>
<feature type="region of interest" description="Fusion peptide" evidence="32">
    <location>
        <begin position="500"/>
        <end position="520"/>
    </location>
</feature>
<evidence type="ECO:0000256" key="26">
    <source>
        <dbReference type="ARBA" id="ARBA00023139"/>
    </source>
</evidence>
<dbReference type="InterPro" id="IPR000328">
    <property type="entry name" value="GP41-like"/>
</dbReference>
<dbReference type="GO" id="GO:0019031">
    <property type="term" value="C:viral envelope"/>
    <property type="evidence" value="ECO:0007669"/>
    <property type="project" value="UniProtKB-KW"/>
</dbReference>
<dbReference type="Pfam" id="PF00517">
    <property type="entry name" value="GP41"/>
    <property type="match status" value="1"/>
</dbReference>
<keyword evidence="9 32" id="KW-1032">Host cell membrane</keyword>
<dbReference type="SUPFAM" id="SSF58069">
    <property type="entry name" value="Virus ectodomain"/>
    <property type="match status" value="1"/>
</dbReference>
<keyword evidence="18 32" id="KW-0946">Virion</keyword>
<dbReference type="FunFam" id="2.170.40.20:FF:000004">
    <property type="entry name" value="Envelope glycoprotein gp160"/>
    <property type="match status" value="1"/>
</dbReference>
<reference evidence="37" key="1">
    <citation type="journal article" date="2012" name="PLoS Pathog.">
        <title>Central Nervous System Compartmentalization of HIV-1 Subtype C Variants Early and Late in Infection in Young Children.</title>
        <authorList>
            <person name="Sturdevant C.B."/>
            <person name="Dow A."/>
            <person name="Jabara C.B."/>
            <person name="Joseph S.B."/>
            <person name="Schnell G."/>
            <person name="Takamune N."/>
            <person name="Mallewa M."/>
            <person name="Heyderman R.S."/>
            <person name="Van Rie A."/>
            <person name="Swanstrom R."/>
        </authorList>
    </citation>
    <scope>NUCLEOTIDE SEQUENCE</scope>
    <source>
        <strain evidence="37">4002_Plasma_Visit_1_amplicon1</strain>
    </source>
</reference>
<feature type="lipid moiety-binding region" description="S-palmitoyl cysteine; by host" evidence="32">
    <location>
        <position position="832"/>
    </location>
</feature>
<dbReference type="GO" id="GO:0044175">
    <property type="term" value="C:host cell endosome membrane"/>
    <property type="evidence" value="ECO:0007669"/>
    <property type="project" value="UniProtKB-SubCell"/>
</dbReference>
<comment type="similarity">
    <text evidence="32">Belongs to the HIV-1 env protein family.</text>
</comment>
<dbReference type="GO" id="GO:0019062">
    <property type="term" value="P:virion attachment to host cell"/>
    <property type="evidence" value="ECO:0007669"/>
    <property type="project" value="UniProtKB-UniRule"/>
</dbReference>
<evidence type="ECO:0000256" key="16">
    <source>
        <dbReference type="ARBA" id="ARBA00022729"/>
    </source>
</evidence>
<dbReference type="CDD" id="cd09909">
    <property type="entry name" value="HIV-1-like_HR1-HR2"/>
    <property type="match status" value="1"/>
</dbReference>
<evidence type="ECO:0000256" key="14">
    <source>
        <dbReference type="ARBA" id="ARBA00022692"/>
    </source>
</evidence>
<feature type="coiled-coil region" evidence="32">
    <location>
        <begin position="621"/>
        <end position="655"/>
    </location>
</feature>
<dbReference type="GO" id="GO:0055036">
    <property type="term" value="C:virion membrane"/>
    <property type="evidence" value="ECO:0007669"/>
    <property type="project" value="UniProtKB-SubCell"/>
</dbReference>
<evidence type="ECO:0000256" key="32">
    <source>
        <dbReference type="HAMAP-Rule" id="MF_04083"/>
    </source>
</evidence>
<dbReference type="GO" id="GO:0019082">
    <property type="term" value="P:viral protein processing"/>
    <property type="evidence" value="ECO:0007669"/>
    <property type="project" value="UniProtKB-UniRule"/>
</dbReference>
<sequence length="851" mass="96532">MRVRGILRNCQQWWIWGILGFWMIYNVMGNLWVTVYYGVPVWKEAKTTLFCASDAKAYEKEVHNIWATHACVPTDPNPQEMVLENVTENFNMWKNDMVDQMHEDIISLWDQSLKPCVKLTPLCVTLKCNETSVNGTVNSDMKNCSFNATTELRDKSRQEYALFYRLDIVPLDEGNNSSNSTEYRLINCNTSTITQACPKVSFDPIPIHYCTPAGYAILKCNNRTFNGKGPCKNVSTVQCTHGIKPVVSTQLLLNGSLAEEGIIIRSENLTSNVKTIIVHLNESVEINCIRPSNNTRKSVRIGPGQAFYATGDIIGNIRQAHCNISIKAWSRTLIRVSKKLREYFPNKTIKFEPPNKGGDLEITMHSFNCGGEFFYCNTSQLFNSTYPNETYNINFNDTNSTEIVLPCRIKQIINMWQEVGRAMYAPPIAGNITCRSNITGLLLTRDGGLGNATETFRPAGGDMRDNWRSELYKYKVVEIKPLGIAPTEAKRRVVERGKRAVGIGAVFLGFLGAAGSTMGAASLTLTVQARQLLSGIVQQQSNLLRAIEAQQHLLQLTVWGIKQLQTRVLAIEKYLRDQQLLGMWGCSGKLICTTNVPWNSSWSNKSYTAIWDNLTWMQWDREIENYTNTIYSLLEDSQIQQEKNEKDLLALNSWQNLWTWFDISNWLWYIKIFIMIVGGLIGLRIIFAVLSIVNRVRQGYSPLSFQTLTPNPREPDRPGGIREEGGEQDRDRSIRLVSGFLALAWDDLRSLCLFSYHRLRDFILIVARAVELLGRSSLRGLQRGWEALKYLGSLVQYWGLELKKSAISLLDTTAIAVAEGTDRIIEIVQSICRAIRNIPRRIRQGFEAALQ</sequence>
<dbReference type="FunFam" id="1.10.287.210:FF:000001">
    <property type="entry name" value="Envelope glycoprotein gp160"/>
    <property type="match status" value="1"/>
</dbReference>
<keyword evidence="19 32" id="KW-1043">Host membrane</keyword>
<feature type="region of interest" description="Immunosuppression" evidence="32">
    <location>
        <begin position="562"/>
        <end position="580"/>
    </location>
</feature>
<dbReference type="GO" id="GO:0020002">
    <property type="term" value="C:host cell plasma membrane"/>
    <property type="evidence" value="ECO:0007669"/>
    <property type="project" value="UniProtKB-SubCell"/>
</dbReference>
<keyword evidence="30 32" id="KW-0449">Lipoprotein</keyword>
<evidence type="ECO:0000256" key="12">
    <source>
        <dbReference type="ARBA" id="ARBA00022595"/>
    </source>
</evidence>
<keyword evidence="7 32" id="KW-1168">Fusion of virus membrane with host membrane</keyword>
<comment type="function">
    <text evidence="32">Surface protein gp120: Attaches the virus to the host lymphoid cell by binding to the primary receptor CD4. This interaction induces a structural rearrangement creating a high affinity binding site for a chemokine coreceptor like CXCR4 and/or CCR5. Acts as a ligand for CD209/DC-SIGN and CLEC4M/DC-SIGNR, which are respectively found on dendritic cells (DCs), and on endothelial cells of liver sinusoids and lymph node sinuses. These interactions allow capture of viral particles at mucosal surfaces by these cells and subsequent transmission to permissive cells. HIV subverts the migration properties of dendritic cells to gain access to CD4+ T-cells in lymph nodes. Virus transmission to permissive T-cells occurs either in trans (without DCs infection, through viral capture and transmission), or in cis (following DCs productive infection, through the usual CD4-gp120 interaction), thereby inducing a robust infection. In trans infection, bound virions remain infectious over days and it is proposed that they are not degraded, but protected in non-lysosomal acidic organelles within the DCs close to the cell membrane thus contributing to the viral infectious potential during DCs' migration from the periphery to the lymphoid tissues. On arrival at lymphoid tissues, intact virions recycle back to DCs' cell surface allowing virus transmission to CD4+ T-cells.</text>
</comment>
<dbReference type="Pfam" id="PF00516">
    <property type="entry name" value="GP120"/>
    <property type="match status" value="1"/>
</dbReference>
<feature type="disulfide bond" evidence="32">
    <location>
        <begin position="220"/>
        <end position="231"/>
    </location>
</feature>
<name>L7WIN9_HV1</name>
<keyword evidence="21 32" id="KW-1164">Virus endocytosis by host</keyword>
<keyword evidence="25 32" id="KW-0472">Membrane</keyword>
<dbReference type="Gene3D" id="1.20.5.490">
    <property type="entry name" value="Single helix bin"/>
    <property type="match status" value="1"/>
</dbReference>
<evidence type="ECO:0000256" key="21">
    <source>
        <dbReference type="ARBA" id="ARBA00022890"/>
    </source>
</evidence>
<organismHost>
    <name type="scientific">Homo sapiens</name>
    <name type="common">Human</name>
    <dbReference type="NCBI Taxonomy" id="9606"/>
</organismHost>
<keyword evidence="14 32" id="KW-0812">Transmembrane</keyword>
<feature type="transmembrane region" description="Helical" evidence="33">
    <location>
        <begin position="13"/>
        <end position="39"/>
    </location>
</feature>
<evidence type="ECO:0000256" key="17">
    <source>
        <dbReference type="ARBA" id="ARBA00022804"/>
    </source>
</evidence>
<comment type="domain">
    <text evidence="32">The CD4-binding region is targeted by the antibody b12.</text>
</comment>
<feature type="compositionally biased region" description="Basic and acidic residues" evidence="34">
    <location>
        <begin position="713"/>
        <end position="730"/>
    </location>
</feature>
<evidence type="ECO:0000256" key="23">
    <source>
        <dbReference type="ARBA" id="ARBA00023046"/>
    </source>
</evidence>
<keyword evidence="22 32" id="KW-1133">Transmembrane helix</keyword>
<organism evidence="37">
    <name type="scientific">Human immunodeficiency virus type 1</name>
    <name type="common">HIV-1</name>
    <dbReference type="NCBI Taxonomy" id="11676"/>
    <lineage>
        <taxon>Viruses</taxon>
        <taxon>Riboviria</taxon>
        <taxon>Pararnavirae</taxon>
        <taxon>Artverviricota</taxon>
        <taxon>Revtraviricetes</taxon>
        <taxon>Ortervirales</taxon>
        <taxon>Retroviridae</taxon>
        <taxon>Orthoretrovirinae</taxon>
        <taxon>Lentivirus</taxon>
        <taxon>Lentivirus humimdef1</taxon>
    </lineage>
</organism>
<feature type="domain" description="Retroviral envelope protein GP41-like" evidence="36">
    <location>
        <begin position="518"/>
        <end position="708"/>
    </location>
</feature>
<dbReference type="GO" id="GO:1903908">
    <property type="term" value="P:positive regulation of plasma membrane raft polarization"/>
    <property type="evidence" value="ECO:0007669"/>
    <property type="project" value="UniProtKB-UniRule"/>
</dbReference>
<evidence type="ECO:0000256" key="5">
    <source>
        <dbReference type="ARBA" id="ARBA00004578"/>
    </source>
</evidence>
<comment type="miscellaneous">
    <text evidence="32">HIV-1 lineages are divided in three main groups, M (for Major), O (for Outlier), and N (for New, or Non-M, Non-O). The vast majority of strains found worldwide belong to the group M. Group O seems to be endemic to and largely confined to Cameroon and neighboring countries in West Central Africa, where these viruses represent a small minority of HIV-1 strains. The group N is represented by a limited number of isolates from Cameroonian persons. The group M is further subdivided in 9 clades or subtypes (A to D, F to H, J and K).</text>
</comment>
<evidence type="ECO:0000256" key="10">
    <source>
        <dbReference type="ARBA" id="ARBA00022570"/>
    </source>
</evidence>
<feature type="region of interest" description="MPER; binding to GalCer" evidence="32">
    <location>
        <begin position="650"/>
        <end position="671"/>
    </location>
</feature>
<feature type="disulfide bond" evidence="32">
    <location>
        <begin position="210"/>
        <end position="239"/>
    </location>
</feature>
<evidence type="ECO:0000256" key="7">
    <source>
        <dbReference type="ARBA" id="ARBA00022506"/>
    </source>
</evidence>
<evidence type="ECO:0000256" key="18">
    <source>
        <dbReference type="ARBA" id="ARBA00022844"/>
    </source>
</evidence>
<feature type="disulfide bond" evidence="32">
    <location>
        <begin position="51"/>
        <end position="71"/>
    </location>
</feature>
<feature type="region of interest" description="Disordered" evidence="34">
    <location>
        <begin position="706"/>
        <end position="730"/>
    </location>
</feature>
<feature type="lipid moiety-binding region" description="S-palmitoyl cysteine; by host" evidence="32">
    <location>
        <position position="752"/>
    </location>
</feature>
<keyword evidence="24 32" id="KW-0175">Coiled coil</keyword>
<comment type="subcellular location">
    <molecule>Transmembrane protein gp41</molecule>
    <subcellularLocation>
        <location evidence="32">Virion membrane</location>
        <topology evidence="32">Single-pass type I membrane protein</topology>
    </subcellularLocation>
    <subcellularLocation>
        <location evidence="32">Host cell membrane</location>
        <topology evidence="32">Single-pass type I membrane protein</topology>
    </subcellularLocation>
    <subcellularLocation>
        <location evidence="32">Host endosome membrane</location>
        <topology evidence="32">Single-pass type I membrane protein</topology>
    </subcellularLocation>
    <text evidence="32">It is probably concentrated at the site of budding and incorporated into the virions possibly by contacts between the cytoplasmic tail of Env and the N-terminus of Gag.</text>
</comment>
<dbReference type="GO" id="GO:0039654">
    <property type="term" value="P:fusion of virus membrane with host endosome membrane"/>
    <property type="evidence" value="ECO:0007669"/>
    <property type="project" value="UniProtKB-UniRule"/>
</dbReference>
<dbReference type="EMBL" id="KC186956">
    <property type="protein sequence ID" value="AGC80791.1"/>
    <property type="molecule type" value="Genomic_RNA"/>
</dbReference>
<feature type="transmembrane region" description="Helical" evidence="33">
    <location>
        <begin position="500"/>
        <end position="523"/>
    </location>
</feature>
<dbReference type="Gene3D" id="1.10.287.210">
    <property type="match status" value="1"/>
</dbReference>
<dbReference type="InterPro" id="IPR000777">
    <property type="entry name" value="HIV1_Gp120"/>
</dbReference>
<reference evidence="37" key="2">
    <citation type="submission" date="2012-11" db="EMBL/GenBank/DDBJ databases">
        <authorList>
            <person name="Buckheit Sturdevant C."/>
            <person name="Dow A."/>
            <person name="Jabara C.B."/>
            <person name="Joseph S.B."/>
            <person name="Schnell G."/>
            <person name="Takamune N."/>
            <person name="Mallewa M."/>
            <person name="Heyderman R.S."/>
            <person name="Van Rie A."/>
            <person name="Swanstrom R."/>
        </authorList>
    </citation>
    <scope>NUCLEOTIDE SEQUENCE</scope>
    <source>
        <strain evidence="37">4002_Plasma_Visit_1_amplicon1</strain>
    </source>
</reference>
<dbReference type="HAMAP" id="MF_04083">
    <property type="entry name" value="HIV_ENV"/>
    <property type="match status" value="1"/>
</dbReference>
<comment type="PTM">
    <text evidence="32">Highly glycosylated by host. The high number of glycan on the protein is reffered to as 'glycan shield' because it contributes to hide protein sequence from adaptive immune system.</text>
</comment>
<evidence type="ECO:0000256" key="15">
    <source>
        <dbReference type="ARBA" id="ARBA00022703"/>
    </source>
</evidence>
<keyword evidence="29 32" id="KW-0899">Viral immunoevasion</keyword>
<protein>
    <recommendedName>
        <fullName evidence="32">Envelope glycoprotein gp160</fullName>
    </recommendedName>
    <alternativeName>
        <fullName evidence="32">Env polyprotein</fullName>
    </alternativeName>
    <component>
        <recommendedName>
            <fullName evidence="32">Surface protein gp120</fullName>
            <shortName evidence="32">SU</shortName>
        </recommendedName>
        <alternativeName>
            <fullName evidence="32">Glycoprotein 120</fullName>
            <shortName evidence="32">gp120</shortName>
        </alternativeName>
    </component>
    <component>
        <recommendedName>
            <fullName evidence="32">Transmembrane protein gp41</fullName>
            <shortName evidence="32">TM</shortName>
        </recommendedName>
        <alternativeName>
            <fullName evidence="32">Glycoprotein 41</fullName>
            <shortName evidence="32">gp41</shortName>
        </alternativeName>
    </component>
</protein>
<keyword evidence="17 32" id="KW-1161">Viral attachment to host cell</keyword>
<evidence type="ECO:0000256" key="9">
    <source>
        <dbReference type="ARBA" id="ARBA00022511"/>
    </source>
</evidence>
<keyword evidence="26 32" id="KW-0564">Palmitate</keyword>
<evidence type="ECO:0000259" key="36">
    <source>
        <dbReference type="Pfam" id="PF00517"/>
    </source>
</evidence>
<keyword evidence="12 32" id="KW-1162">Viral penetration into host cytoplasm</keyword>
<accession>L7WIN9</accession>
<comment type="subunit">
    <text evidence="32">The mature envelope protein (Env) consists of a homotrimer of non-covalently associated gp120-gp41 heterodimers. The resulting complex protrudes from the virus surface as a spike. There seems to be as few as 10 spikes on the average virion. Surface protein gp120 interacts with host CD4, CCR5 and CXCR4. Gp120 also interacts with the C-type lectins CD209/DC-SIGN and CLEC4M/DC-SIGNR (collectively referred to as DC-SIGN(R)). Gp120 and gp41 interact with GalCer. Gp120 interacts with host ITGA4/ITGB7 complex; on CD4+ T-cells, this interaction results in rapid activation of integrin ITGAL/LFA-1, which facilitates efficient cell-to-cell spreading of HIV-1. Gp120 interacts with cell-associated heparan sulfate; this interaction increases virus infectivity on permissive cells and may be involved in infection of CD4- cells.</text>
</comment>
<evidence type="ECO:0000256" key="13">
    <source>
        <dbReference type="ARBA" id="ARBA00022685"/>
    </source>
</evidence>
<keyword evidence="28 32" id="KW-0325">Glycoprotein</keyword>
<comment type="PTM">
    <text evidence="32">Specific enzymatic cleavages in vivo yield mature proteins. Envelope glycoproteins are synthesized as a inactive precursor that is heavily N-glycosylated and processed likely by host cell furin in the Golgi to yield the mature SU and TM proteins. The cleavage site between SU and TM requires the minimal sequence [KR]-X-[KR]-R. About 2 of the 9 disulfide bonds of gp41 are reduced by P4HB/PDI, following binding to CD4 receptor.</text>
</comment>
<comment type="function">
    <text evidence="32">Transmembrane protein gp41: Acts as a class I viral fusion protein. Under the current model, the protein has at least 3 conformational states: pre-fusion native state, pre-hairpin intermediate state, and post-fusion hairpin state. During fusion of viral and target intracellular membranes, the coiled coil regions (heptad repeats) assume a trimer-of-hairpins structure, positioning the fusion peptide in close proximity to the C-terminal region of the ectodomain. The formation of this structure appears to drive apposition and subsequent fusion of viral and target cell membranes. Complete fusion occurs in host cell endosomes and is dynamin-dependent, however some lipid transfer might occur at the plasma membrane. The virus undergoes clathrin-dependent internalization long before endosomal fusion, thus minimizing the surface exposure of conserved viral epitopes during fusion and reducing the efficacy of inhibitors targeting these epitopes. Membranes fusion leads to delivery of the nucleocapsid into the cytoplasm.</text>
</comment>
<evidence type="ECO:0000256" key="19">
    <source>
        <dbReference type="ARBA" id="ARBA00022870"/>
    </source>
</evidence>
<evidence type="ECO:0000313" key="37">
    <source>
        <dbReference type="EMBL" id="AGC80791.1"/>
    </source>
</evidence>
<evidence type="ECO:0000256" key="22">
    <source>
        <dbReference type="ARBA" id="ARBA00022989"/>
    </source>
</evidence>
<evidence type="ECO:0000256" key="3">
    <source>
        <dbReference type="ARBA" id="ARBA00004505"/>
    </source>
</evidence>
<dbReference type="GO" id="GO:0016020">
    <property type="term" value="C:membrane"/>
    <property type="evidence" value="ECO:0007669"/>
    <property type="project" value="UniProtKB-UniRule"/>
</dbReference>
<comment type="domain">
    <text evidence="32">The YXXL motif is involved in determining the exact site of viral release at the surface of infected mononuclear cells and promotes endocytosis. YXXL and di-leucine endocytosis motifs interact directly or indirectly with the clathrin adapter complexes, opperate independently, and their activities are not additive.</text>
</comment>
<evidence type="ECO:0000256" key="8">
    <source>
        <dbReference type="ARBA" id="ARBA00022510"/>
    </source>
</evidence>
<evidence type="ECO:0000256" key="31">
    <source>
        <dbReference type="ARBA" id="ARBA00023296"/>
    </source>
</evidence>
<dbReference type="GO" id="GO:0019064">
    <property type="term" value="P:fusion of virus membrane with host plasma membrane"/>
    <property type="evidence" value="ECO:0007669"/>
    <property type="project" value="UniProtKB-UniRule"/>
</dbReference>
<dbReference type="InterPro" id="IPR037527">
    <property type="entry name" value="Gp160"/>
</dbReference>
<comment type="subcellular location">
    <molecule>Surface protein gp120</molecule>
    <subcellularLocation>
        <location evidence="32">Virion membrane</location>
        <topology evidence="32">Peripheral membrane protein</topology>
    </subcellularLocation>
    <subcellularLocation>
        <location evidence="32">Host cell membrane</location>
        <topology evidence="32">Peripheral membrane protein</topology>
    </subcellularLocation>
    <subcellularLocation>
        <location evidence="32">Host endosome membrane</location>
        <topology evidence="32">Single-pass type I membrane protein</topology>
    </subcellularLocation>
    <text evidence="32">The surface protein is not anchored to the viral envelope, but associates with the extravirion surface through its binding to TM. It is probably concentrated at the site of budding and incorporated into the virions possibly by contacts between the cytoplasmic tail of Env and the N-terminus of Gag.</text>
</comment>
<feature type="site" description="Cleavage; by host furin" evidence="32">
    <location>
        <begin position="499"/>
        <end position="500"/>
    </location>
</feature>
<evidence type="ECO:0000256" key="30">
    <source>
        <dbReference type="ARBA" id="ARBA00023288"/>
    </source>
</evidence>
<dbReference type="Gene3D" id="2.170.40.20">
    <property type="entry name" value="Human immunodeficiency virus 1, Gp160, envelope glycoprotein"/>
    <property type="match status" value="2"/>
</dbReference>
<feature type="chain" id="PRO_5023399865" description="Envelope glycoprotein gp160" evidence="32">
    <location>
        <begin position="30"/>
        <end position="851"/>
    </location>
</feature>
<comment type="domain">
    <text evidence="32">The membrane proximal external region (MPER) present in gp41 is a tryptophan-rich region recognized by the antibodies 2F5, Z13, and 4E10. MPER seems to play a role in fusion.</text>
</comment>
<comment type="domain">
    <text evidence="32 33">The 17 amino acids long immunosuppressive region is present in many retroviral envelope proteins. Synthetic peptides derived from this relatively conserved sequence inhibit immune function in vitro and in vivo.</text>
</comment>
<feature type="disulfide bond" evidence="32">
    <location>
        <begin position="586"/>
        <end position="592"/>
    </location>
</feature>
<feature type="short sequence motif" description="YXXL motif; contains endocytosis signal" evidence="32">
    <location>
        <begin position="700"/>
        <end position="703"/>
    </location>
</feature>
<keyword evidence="31 32" id="KW-1160">Virus entry into host cell</keyword>
<keyword evidence="8 32" id="KW-1170">Fusion of virus membrane with host endosomal membrane</keyword>
<evidence type="ECO:0000256" key="6">
    <source>
        <dbReference type="ARBA" id="ARBA00004650"/>
    </source>
</evidence>
<dbReference type="FunFam" id="2.170.40.20:FF:000003">
    <property type="entry name" value="Envelope glycoprotein gp160"/>
    <property type="match status" value="1"/>
</dbReference>
<feature type="transmembrane region" description="Helical" evidence="33">
    <location>
        <begin position="666"/>
        <end position="693"/>
    </location>
</feature>
<feature type="topological domain" description="Cytoplasmic" evidence="32">
    <location>
        <begin position="694"/>
        <end position="851"/>
    </location>
</feature>
<comment type="subcellular location">
    <subcellularLocation>
        <location evidence="3">Host cell membrane</location>
        <topology evidence="3">Peripheral membrane protein</topology>
    </subcellularLocation>
    <subcellularLocation>
        <location evidence="1">Host cell membrane</location>
        <topology evidence="1">Single-pass type I membrane protein</topology>
    </subcellularLocation>
    <subcellularLocation>
        <location evidence="2">Host endosome membrane</location>
        <topology evidence="2">Peripheral membrane protein</topology>
    </subcellularLocation>
    <subcellularLocation>
        <location evidence="5">Host endosome membrane</location>
        <topology evidence="5">Single-pass type I membrane protein</topology>
    </subcellularLocation>
    <subcellularLocation>
        <location evidence="6">Virion membrane</location>
        <topology evidence="6">Peripheral membrane protein</topology>
    </subcellularLocation>
    <subcellularLocation>
        <location evidence="4">Virion membrane</location>
        <topology evidence="4">Single-pass type I membrane protein</topology>
    </subcellularLocation>
</comment>
<evidence type="ECO:0000256" key="20">
    <source>
        <dbReference type="ARBA" id="ARBA00022879"/>
    </source>
</evidence>
<keyword evidence="13 32" id="KW-0165">Cleavage on pair of basic residues</keyword>
<evidence type="ECO:0000259" key="35">
    <source>
        <dbReference type="Pfam" id="PF00516"/>
    </source>
</evidence>
<evidence type="ECO:0000256" key="11">
    <source>
        <dbReference type="ARBA" id="ARBA00022581"/>
    </source>
</evidence>
<feature type="domain" description="Human immunodeficiency virus 1 envelope glycoprotein Gp120" evidence="35">
    <location>
        <begin position="133"/>
        <end position="499"/>
    </location>
</feature>
<comment type="caution">
    <text evidence="32 33">Lacks conserved residue(s) required for the propagation of feature annotation.</text>
</comment>
<keyword evidence="23 32" id="KW-1039">Host endosome</keyword>
<proteinExistence type="inferred from homology"/>
<keyword evidence="20 32" id="KW-0261">Viral envelope protein</keyword>
<evidence type="ECO:0000256" key="28">
    <source>
        <dbReference type="ARBA" id="ARBA00023180"/>
    </source>
</evidence>
<dbReference type="GO" id="GO:0005198">
    <property type="term" value="F:structural molecule activity"/>
    <property type="evidence" value="ECO:0007669"/>
    <property type="project" value="UniProtKB-UniRule"/>
</dbReference>
<comment type="domain">
    <text evidence="32">Some of the most genetically diverse regions of the viral genome are present in Env. They are called variable regions 1 through 5 (V1 through V5). Coreceptor usage of gp120 is determined mainly by the primary structure of the third variable region (V3) in the outer domain of gp120. The sequence of V3 determines which coreceptor, CCR5 and/or CXCR4 (corresponding to R5/macrophage, X4/T cell and R5X4/T cell and macrophage tropism), is used to trigger the fusion potential of the Env complex, and hence which cells the virus can infect. Binding to CCR5 involves a region adjacent in addition to V3.</text>
</comment>
<comment type="function">
    <text evidence="32">Envelope glycoprotein gp160: Oligomerizes in the host endoplasmic reticulum into predominantly trimers. In a second time, gp160 transits in the host Golgi, where glycosylation is completed. The precursor is then proteolytically cleaved in the trans-Golgi and thereby activated by cellular furin or furin-like proteases to produce gp120 and gp41.</text>
</comment>
<dbReference type="GO" id="GO:0052031">
    <property type="term" value="P:symbiont-mediated perturbation of host defense response"/>
    <property type="evidence" value="ECO:0007669"/>
    <property type="project" value="UniProtKB-UniRule"/>
</dbReference>
<dbReference type="SUPFAM" id="SSF56502">
    <property type="entry name" value="gp120 core"/>
    <property type="match status" value="2"/>
</dbReference>
<dbReference type="InterPro" id="IPR036377">
    <property type="entry name" value="Gp120_core_sf"/>
</dbReference>
<comment type="miscellaneous">
    <text evidence="32">Inhibitors targeting HIV-1 viral envelope proteins are used as antiretroviral drugs. Attachment of virions to the cell surface via non-specific interactions and CD4 binding can be blocked by inhibitors that include cyanovirin-N, cyclotriazadisulfonamide analogs, PRO 2000, TNX 355 and PRO 542. In addition, BMS 806 can block CD4-induced conformational changes. Env interactions with the coreceptor molecules can be targeted by CCR5 antagonists including SCH-D, maraviroc (UK 427857) and aplaviroc (GW 873140), and the CXCR4 antagonist AMD 070. Fusion of viral and cellular membranes can be inhibited by peptides such as enfuvirtide and tifuvirtide (T 1249). Resistance to inhibitors associated with mutations in Env are observed. Most of the time, single mutations confer only a modest reduction in drug susceptibility. Combination of several mutations is usually required to develop a high-level drug resistance.</text>
</comment>
<keyword evidence="27 32" id="KW-1015">Disulfide bond</keyword>
<evidence type="ECO:0000256" key="34">
    <source>
        <dbReference type="SAM" id="MobiDB-lite"/>
    </source>
</evidence>
<evidence type="ECO:0000256" key="29">
    <source>
        <dbReference type="ARBA" id="ARBA00023280"/>
    </source>
</evidence>
<comment type="PTM">
    <text evidence="32">Palmitoylation of the transmembrane protein and of Env polyprotein (prior to its proteolytic cleavage) is essential for their association with host cell membrane lipid rafts. Palmitoylation is therefore required for envelope trafficking to classical lipid rafts, but not for viral replication.</text>
</comment>
<evidence type="ECO:0000256" key="1">
    <source>
        <dbReference type="ARBA" id="ARBA00004402"/>
    </source>
</evidence>
<dbReference type="GO" id="GO:0075512">
    <property type="term" value="P:clathrin-dependent endocytosis of virus by host cell"/>
    <property type="evidence" value="ECO:0007669"/>
    <property type="project" value="UniProtKB-UniRule"/>
</dbReference>
<evidence type="ECO:0000256" key="27">
    <source>
        <dbReference type="ARBA" id="ARBA00023157"/>
    </source>
</evidence>
<evidence type="ECO:0000256" key="33">
    <source>
        <dbReference type="RuleBase" id="RU363095"/>
    </source>
</evidence>
<evidence type="ECO:0000256" key="2">
    <source>
        <dbReference type="ARBA" id="ARBA00004433"/>
    </source>
</evidence>